<sequence>MGDPLGSPRVAPPPHIFL</sequence>
<feature type="non-terminal residue" evidence="1">
    <location>
        <position position="18"/>
    </location>
</feature>
<name>A0A022QCH3_ERYGU</name>
<evidence type="ECO:0000313" key="2">
    <source>
        <dbReference type="Proteomes" id="UP000030748"/>
    </source>
</evidence>
<dbReference type="Proteomes" id="UP000030748">
    <property type="component" value="Unassembled WGS sequence"/>
</dbReference>
<proteinExistence type="predicted"/>
<dbReference type="EMBL" id="KI632137">
    <property type="protein sequence ID" value="EYU24215.1"/>
    <property type="molecule type" value="Genomic_DNA"/>
</dbReference>
<keyword evidence="2" id="KW-1185">Reference proteome</keyword>
<dbReference type="AlphaFoldDB" id="A0A022QCH3"/>
<reference evidence="1 2" key="1">
    <citation type="journal article" date="2013" name="Proc. Natl. Acad. Sci. U.S.A.">
        <title>Fine-scale variation in meiotic recombination in Mimulus inferred from population shotgun sequencing.</title>
        <authorList>
            <person name="Hellsten U."/>
            <person name="Wright K.M."/>
            <person name="Jenkins J."/>
            <person name="Shu S."/>
            <person name="Yuan Y."/>
            <person name="Wessler S.R."/>
            <person name="Schmutz J."/>
            <person name="Willis J.H."/>
            <person name="Rokhsar D.S."/>
        </authorList>
    </citation>
    <scope>NUCLEOTIDE SEQUENCE [LARGE SCALE GENOMIC DNA]</scope>
    <source>
        <strain evidence="2">cv. DUN x IM62</strain>
    </source>
</reference>
<gene>
    <name evidence="1" type="ORF">MIMGU_mgv11b0155931mg</name>
</gene>
<organism evidence="1 2">
    <name type="scientific">Erythranthe guttata</name>
    <name type="common">Yellow monkey flower</name>
    <name type="synonym">Mimulus guttatus</name>
    <dbReference type="NCBI Taxonomy" id="4155"/>
    <lineage>
        <taxon>Eukaryota</taxon>
        <taxon>Viridiplantae</taxon>
        <taxon>Streptophyta</taxon>
        <taxon>Embryophyta</taxon>
        <taxon>Tracheophyta</taxon>
        <taxon>Spermatophyta</taxon>
        <taxon>Magnoliopsida</taxon>
        <taxon>eudicotyledons</taxon>
        <taxon>Gunneridae</taxon>
        <taxon>Pentapetalae</taxon>
        <taxon>asterids</taxon>
        <taxon>lamiids</taxon>
        <taxon>Lamiales</taxon>
        <taxon>Phrymaceae</taxon>
        <taxon>Erythranthe</taxon>
    </lineage>
</organism>
<protein>
    <submittedName>
        <fullName evidence="1">Uncharacterized protein</fullName>
    </submittedName>
</protein>
<evidence type="ECO:0000313" key="1">
    <source>
        <dbReference type="EMBL" id="EYU24215.1"/>
    </source>
</evidence>
<accession>A0A022QCH3</accession>